<comment type="caution">
    <text evidence="1">The sequence shown here is derived from an EMBL/GenBank/DDBJ whole genome shotgun (WGS) entry which is preliminary data.</text>
</comment>
<dbReference type="EMBL" id="BAABAS010000005">
    <property type="protein sequence ID" value="GAA4230248.1"/>
    <property type="molecule type" value="Genomic_DNA"/>
</dbReference>
<dbReference type="Proteomes" id="UP001501710">
    <property type="component" value="Unassembled WGS sequence"/>
</dbReference>
<reference evidence="2" key="1">
    <citation type="journal article" date="2019" name="Int. J. Syst. Evol. Microbiol.">
        <title>The Global Catalogue of Microorganisms (GCM) 10K type strain sequencing project: providing services to taxonomists for standard genome sequencing and annotation.</title>
        <authorList>
            <consortium name="The Broad Institute Genomics Platform"/>
            <consortium name="The Broad Institute Genome Sequencing Center for Infectious Disease"/>
            <person name="Wu L."/>
            <person name="Ma J."/>
        </authorList>
    </citation>
    <scope>NUCLEOTIDE SEQUENCE [LARGE SCALE GENOMIC DNA]</scope>
    <source>
        <strain evidence="2">JCM 17440</strain>
    </source>
</reference>
<proteinExistence type="predicted"/>
<protein>
    <submittedName>
        <fullName evidence="1">Uncharacterized protein</fullName>
    </submittedName>
</protein>
<keyword evidence="2" id="KW-1185">Reference proteome</keyword>
<dbReference type="RefSeq" id="WP_344894632.1">
    <property type="nucleotide sequence ID" value="NZ_BAABAS010000005.1"/>
</dbReference>
<evidence type="ECO:0000313" key="1">
    <source>
        <dbReference type="EMBL" id="GAA4230248.1"/>
    </source>
</evidence>
<name>A0ABP8BYS1_9ACTN</name>
<sequence>MTEAMRRRWSSPAEKRAQELRHGWRLDDINALAVSVVKRDKWWVYRLSFDDRLEIAWAAMAEKVCLSDSRPSTVDLCHAARDAIQKQVLEREKAHGTWHFHDANTTNPGRNFHRYWWRRRDSDFAEEIVQGIAAQQILEVLTPRQRSVVEALKDADGDVHAAADTLELSLAYFREVLHDARVAFLECWHDGETPSRIWMQDGGNSAPIEVMKVLRRRKRKQIRAAATETGAAE</sequence>
<gene>
    <name evidence="1" type="ORF">GCM10022254_24610</name>
</gene>
<evidence type="ECO:0000313" key="2">
    <source>
        <dbReference type="Proteomes" id="UP001501710"/>
    </source>
</evidence>
<accession>A0ABP8BYS1</accession>
<organism evidence="1 2">
    <name type="scientific">Actinomadura meridiana</name>
    <dbReference type="NCBI Taxonomy" id="559626"/>
    <lineage>
        <taxon>Bacteria</taxon>
        <taxon>Bacillati</taxon>
        <taxon>Actinomycetota</taxon>
        <taxon>Actinomycetes</taxon>
        <taxon>Streptosporangiales</taxon>
        <taxon>Thermomonosporaceae</taxon>
        <taxon>Actinomadura</taxon>
    </lineage>
</organism>